<dbReference type="InterPro" id="IPR008271">
    <property type="entry name" value="Ser/Thr_kinase_AS"/>
</dbReference>
<evidence type="ECO:0000259" key="11">
    <source>
        <dbReference type="PROSITE" id="PS51178"/>
    </source>
</evidence>
<evidence type="ECO:0000256" key="2">
    <source>
        <dbReference type="ARBA" id="ARBA00022527"/>
    </source>
</evidence>
<dbReference type="Proteomes" id="UP001595685">
    <property type="component" value="Unassembled WGS sequence"/>
</dbReference>
<feature type="domain" description="PASTA" evidence="11">
    <location>
        <begin position="670"/>
        <end position="731"/>
    </location>
</feature>
<dbReference type="SMART" id="SM00220">
    <property type="entry name" value="S_TKc"/>
    <property type="match status" value="1"/>
</dbReference>
<keyword evidence="13" id="KW-1185">Reference proteome</keyword>
<evidence type="ECO:0000256" key="7">
    <source>
        <dbReference type="ARBA" id="ARBA00047899"/>
    </source>
</evidence>
<feature type="compositionally biased region" description="Basic and acidic residues" evidence="9">
    <location>
        <begin position="326"/>
        <end position="339"/>
    </location>
</feature>
<dbReference type="InterPro" id="IPR005543">
    <property type="entry name" value="PASTA_dom"/>
</dbReference>
<reference evidence="13" key="1">
    <citation type="journal article" date="2019" name="Int. J. Syst. Evol. Microbiol.">
        <title>The Global Catalogue of Microorganisms (GCM) 10K type strain sequencing project: providing services to taxonomists for standard genome sequencing and annotation.</title>
        <authorList>
            <consortium name="The Broad Institute Genomics Platform"/>
            <consortium name="The Broad Institute Genome Sequencing Center for Infectious Disease"/>
            <person name="Wu L."/>
            <person name="Ma J."/>
        </authorList>
    </citation>
    <scope>NUCLEOTIDE SEQUENCE [LARGE SCALE GENOMIC DNA]</scope>
    <source>
        <strain evidence="13">NCAIM B.02333</strain>
    </source>
</reference>
<evidence type="ECO:0000256" key="4">
    <source>
        <dbReference type="ARBA" id="ARBA00022741"/>
    </source>
</evidence>
<dbReference type="Gene3D" id="3.30.10.20">
    <property type="match status" value="4"/>
</dbReference>
<feature type="domain" description="PASTA" evidence="11">
    <location>
        <begin position="536"/>
        <end position="603"/>
    </location>
</feature>
<dbReference type="InterPro" id="IPR011009">
    <property type="entry name" value="Kinase-like_dom_sf"/>
</dbReference>
<dbReference type="PANTHER" id="PTHR43289">
    <property type="entry name" value="MITOGEN-ACTIVATED PROTEIN KINASE KINASE KINASE 20-RELATED"/>
    <property type="match status" value="1"/>
</dbReference>
<dbReference type="EC" id="2.7.11.1" evidence="1"/>
<feature type="compositionally biased region" description="Basic and acidic residues" evidence="9">
    <location>
        <begin position="371"/>
        <end position="385"/>
    </location>
</feature>
<comment type="caution">
    <text evidence="12">The sequence shown here is derived from an EMBL/GenBank/DDBJ whole genome shotgun (WGS) entry which is preliminary data.</text>
</comment>
<gene>
    <name evidence="12" type="ORF">ACFOLH_08650</name>
</gene>
<name>A0ABV7WFA4_9MICO</name>
<comment type="catalytic activity">
    <reaction evidence="7">
        <text>L-threonyl-[protein] + ATP = O-phospho-L-threonyl-[protein] + ADP + H(+)</text>
        <dbReference type="Rhea" id="RHEA:46608"/>
        <dbReference type="Rhea" id="RHEA-COMP:11060"/>
        <dbReference type="Rhea" id="RHEA-COMP:11605"/>
        <dbReference type="ChEBI" id="CHEBI:15378"/>
        <dbReference type="ChEBI" id="CHEBI:30013"/>
        <dbReference type="ChEBI" id="CHEBI:30616"/>
        <dbReference type="ChEBI" id="CHEBI:61977"/>
        <dbReference type="ChEBI" id="CHEBI:456216"/>
        <dbReference type="EC" id="2.7.11.1"/>
    </reaction>
</comment>
<keyword evidence="6" id="KW-0067">ATP-binding</keyword>
<evidence type="ECO:0000256" key="5">
    <source>
        <dbReference type="ARBA" id="ARBA00022777"/>
    </source>
</evidence>
<feature type="compositionally biased region" description="Gly residues" evidence="9">
    <location>
        <begin position="402"/>
        <end position="414"/>
    </location>
</feature>
<keyword evidence="5" id="KW-0418">Kinase</keyword>
<protein>
    <recommendedName>
        <fullName evidence="1">non-specific serine/threonine protein kinase</fullName>
        <ecNumber evidence="1">2.7.11.1</ecNumber>
    </recommendedName>
</protein>
<keyword evidence="2" id="KW-0723">Serine/threonine-protein kinase</keyword>
<feature type="domain" description="PASTA" evidence="11">
    <location>
        <begin position="604"/>
        <end position="669"/>
    </location>
</feature>
<dbReference type="SUPFAM" id="SSF56112">
    <property type="entry name" value="Protein kinase-like (PK-like)"/>
    <property type="match status" value="1"/>
</dbReference>
<evidence type="ECO:0000313" key="12">
    <source>
        <dbReference type="EMBL" id="MFC3688410.1"/>
    </source>
</evidence>
<evidence type="ECO:0000256" key="3">
    <source>
        <dbReference type="ARBA" id="ARBA00022679"/>
    </source>
</evidence>
<dbReference type="InterPro" id="IPR000719">
    <property type="entry name" value="Prot_kinase_dom"/>
</dbReference>
<dbReference type="SUPFAM" id="SSF54184">
    <property type="entry name" value="Penicillin-binding protein 2x (pbp-2x), c-terminal domain"/>
    <property type="match status" value="1"/>
</dbReference>
<feature type="region of interest" description="Disordered" evidence="9">
    <location>
        <begin position="497"/>
        <end position="521"/>
    </location>
</feature>
<organism evidence="12 13">
    <name type="scientific">Aquipuribacter hungaricus</name>
    <dbReference type="NCBI Taxonomy" id="545624"/>
    <lineage>
        <taxon>Bacteria</taxon>
        <taxon>Bacillati</taxon>
        <taxon>Actinomycetota</taxon>
        <taxon>Actinomycetes</taxon>
        <taxon>Micrococcales</taxon>
        <taxon>Intrasporangiaceae</taxon>
        <taxon>Aquipuribacter</taxon>
    </lineage>
</organism>
<evidence type="ECO:0000256" key="1">
    <source>
        <dbReference type="ARBA" id="ARBA00012513"/>
    </source>
</evidence>
<dbReference type="Pfam" id="PF03793">
    <property type="entry name" value="PASTA"/>
    <property type="match status" value="4"/>
</dbReference>
<evidence type="ECO:0000259" key="10">
    <source>
        <dbReference type="PROSITE" id="PS50011"/>
    </source>
</evidence>
<accession>A0ABV7WFA4</accession>
<dbReference type="EMBL" id="JBHRWW010000004">
    <property type="protein sequence ID" value="MFC3688410.1"/>
    <property type="molecule type" value="Genomic_DNA"/>
</dbReference>
<feature type="domain" description="Protein kinase" evidence="10">
    <location>
        <begin position="18"/>
        <end position="278"/>
    </location>
</feature>
<dbReference type="PROSITE" id="PS51178">
    <property type="entry name" value="PASTA"/>
    <property type="match status" value="4"/>
</dbReference>
<dbReference type="SMART" id="SM00740">
    <property type="entry name" value="PASTA"/>
    <property type="match status" value="4"/>
</dbReference>
<keyword evidence="4" id="KW-0547">Nucleotide-binding</keyword>
<comment type="catalytic activity">
    <reaction evidence="8">
        <text>L-seryl-[protein] + ATP = O-phospho-L-seryl-[protein] + ADP + H(+)</text>
        <dbReference type="Rhea" id="RHEA:17989"/>
        <dbReference type="Rhea" id="RHEA-COMP:9863"/>
        <dbReference type="Rhea" id="RHEA-COMP:11604"/>
        <dbReference type="ChEBI" id="CHEBI:15378"/>
        <dbReference type="ChEBI" id="CHEBI:29999"/>
        <dbReference type="ChEBI" id="CHEBI:30616"/>
        <dbReference type="ChEBI" id="CHEBI:83421"/>
        <dbReference type="ChEBI" id="CHEBI:456216"/>
        <dbReference type="EC" id="2.7.11.1"/>
    </reaction>
</comment>
<dbReference type="RefSeq" id="WP_340294321.1">
    <property type="nucleotide sequence ID" value="NZ_JBBEOI010000151.1"/>
</dbReference>
<dbReference type="Gene3D" id="3.30.200.20">
    <property type="entry name" value="Phosphorylase Kinase, domain 1"/>
    <property type="match status" value="1"/>
</dbReference>
<dbReference type="CDD" id="cd06577">
    <property type="entry name" value="PASTA_pknB"/>
    <property type="match status" value="3"/>
</dbReference>
<dbReference type="CDD" id="cd14014">
    <property type="entry name" value="STKc_PknB_like"/>
    <property type="match status" value="1"/>
</dbReference>
<evidence type="ECO:0000256" key="9">
    <source>
        <dbReference type="SAM" id="MobiDB-lite"/>
    </source>
</evidence>
<dbReference type="PROSITE" id="PS00108">
    <property type="entry name" value="PROTEIN_KINASE_ST"/>
    <property type="match status" value="1"/>
</dbReference>
<dbReference type="PANTHER" id="PTHR43289:SF34">
    <property type="entry name" value="SERINE_THREONINE-PROTEIN KINASE YBDM-RELATED"/>
    <property type="match status" value="1"/>
</dbReference>
<evidence type="ECO:0000256" key="8">
    <source>
        <dbReference type="ARBA" id="ARBA00048679"/>
    </source>
</evidence>
<dbReference type="Pfam" id="PF00069">
    <property type="entry name" value="Pkinase"/>
    <property type="match status" value="1"/>
</dbReference>
<keyword evidence="3" id="KW-0808">Transferase</keyword>
<proteinExistence type="predicted"/>
<evidence type="ECO:0000313" key="13">
    <source>
        <dbReference type="Proteomes" id="UP001595685"/>
    </source>
</evidence>
<evidence type="ECO:0000256" key="6">
    <source>
        <dbReference type="ARBA" id="ARBA00022840"/>
    </source>
</evidence>
<dbReference type="PROSITE" id="PS50011">
    <property type="entry name" value="PROTEIN_KINASE_DOM"/>
    <property type="match status" value="1"/>
</dbReference>
<sequence>MDAPARDPLVGRLVARRYRVRARVAGGGMATVYRAEDTRLGRDVALKVMHPHLAGSPDLVARFRAEARAAASLSHRAVVAVHDQGEDGDVVWLAMELLPGRTLRDVLRERGALTPAEAFDVVEPLLLALAEAHRSGLVHRDVKPENVLVTRDGSYAVTDFGLARATTTDRTATGSLLGTPAYLAPETAQDGRVDARSDVYSAGVVLFELLTGRQPHTGEVPFQVVWAHVTTDVPPPSRWAPLLPPAVDQVVAHACRRDPARRTPGAAEMLAEVRRSWAALLPEVLDARPDPVGESPAAAPHDGATGVIPRRGATVAGTATLAPAAPRHDRQDRYDGHDADDGDDGWDASDRQGPDPGWQEVLRTHPSAAVRDLDPSPDAREHGWDGGDGAEDDQDGAAGRDGAAGWGGPTGRSGGQPWDRAGGGSRPSGATAVLPRRRRRLPGSGAVLLVLLLASLVAGAALWWTEAGPGAQRDVPDLRGRTAEAAAAQLDALGIASSTTPQPDEVAPPGEVVGTRPDPGRTVHKNGTVVLVVSSGPRLHDVPDLRGRTLAEATKALAGASLALGEVTEAFDPQVGAGRVVASTPPAGEGLRTGSPVALLVSRGPEPVAVPDLTGGTVAEARGALEADGLRLGAEDERYDDAPDGTVVAQDPEDGTLPPGAQVSVVVSRGPEPVEVPDVFERPFADAAAALEEAGLVVERRGSDVFGRVVSQDPAAGTAVPPGSTVVVTTF</sequence>
<dbReference type="Gene3D" id="1.10.510.10">
    <property type="entry name" value="Transferase(Phosphotransferase) domain 1"/>
    <property type="match status" value="1"/>
</dbReference>
<feature type="region of interest" description="Disordered" evidence="9">
    <location>
        <begin position="288"/>
        <end position="437"/>
    </location>
</feature>
<feature type="domain" description="PASTA" evidence="11">
    <location>
        <begin position="470"/>
        <end position="535"/>
    </location>
</feature>